<reference evidence="1 2" key="1">
    <citation type="submission" date="2024-02" db="EMBL/GenBank/DDBJ databases">
        <title>Genome and pathogenicity analysis of Helicobacter mastomyrinus isolated from mice.</title>
        <authorList>
            <person name="Zhu L."/>
        </authorList>
    </citation>
    <scope>NUCLEOTIDE SEQUENCE [LARGE SCALE GENOMIC DNA]</scope>
    <source>
        <strain evidence="1 2">Hm-17</strain>
    </source>
</reference>
<organism evidence="1 2">
    <name type="scientific">Helicobacter mastomyrinus</name>
    <dbReference type="NCBI Taxonomy" id="287948"/>
    <lineage>
        <taxon>Bacteria</taxon>
        <taxon>Pseudomonadati</taxon>
        <taxon>Campylobacterota</taxon>
        <taxon>Epsilonproteobacteria</taxon>
        <taxon>Campylobacterales</taxon>
        <taxon>Helicobacteraceae</taxon>
        <taxon>Helicobacter</taxon>
    </lineage>
</organism>
<evidence type="ECO:0000313" key="1">
    <source>
        <dbReference type="EMBL" id="XAM17544.1"/>
    </source>
</evidence>
<proteinExistence type="predicted"/>
<dbReference type="EMBL" id="CP145316">
    <property type="protein sequence ID" value="XAM17544.1"/>
    <property type="molecule type" value="Genomic_DNA"/>
</dbReference>
<accession>A0ABZ3F561</accession>
<sequence>MVVVTEMDNKLRMIEIGKKILTQEEFELFKKIEDERTGHRDTRPIPRNNDLRYREEYREWRSKAPKHSDKSMEDFYNIKMKILDALSDEVLEKYEYTHTIKLVSSREVVGIPLVINYRKINDDLKMLEVISDRHKLVINAKVGTSFYTSFARFEIAFEAEKSKIMDIFMALEHKAKHGFFMDKMAEILVETSQAKLCIPK</sequence>
<dbReference type="Proteomes" id="UP001434737">
    <property type="component" value="Chromosome"/>
</dbReference>
<keyword evidence="2" id="KW-1185">Reference proteome</keyword>
<name>A0ABZ3F561_9HELI</name>
<protein>
    <submittedName>
        <fullName evidence="1">Uncharacterized protein</fullName>
    </submittedName>
</protein>
<evidence type="ECO:0000313" key="2">
    <source>
        <dbReference type="Proteomes" id="UP001434737"/>
    </source>
</evidence>
<dbReference type="RefSeq" id="WP_295700687.1">
    <property type="nucleotide sequence ID" value="NZ_CP145316.1"/>
</dbReference>
<gene>
    <name evidence="1" type="ORF">V3I05_07600</name>
</gene>